<gene>
    <name evidence="6" type="ORF">ETSY2_21215</name>
</gene>
<evidence type="ECO:0000256" key="3">
    <source>
        <dbReference type="ARBA" id="ARBA00023002"/>
    </source>
</evidence>
<dbReference type="EMBL" id="AZHX01000880">
    <property type="protein sequence ID" value="ETX05746.1"/>
    <property type="molecule type" value="Genomic_DNA"/>
</dbReference>
<dbReference type="PANTHER" id="PTHR42847:SF4">
    <property type="entry name" value="ALKANESULFONATE MONOOXYGENASE-RELATED"/>
    <property type="match status" value="1"/>
</dbReference>
<evidence type="ECO:0000256" key="1">
    <source>
        <dbReference type="ARBA" id="ARBA00022630"/>
    </source>
</evidence>
<dbReference type="GO" id="GO:0008726">
    <property type="term" value="F:alkanesulfonate monooxygenase activity"/>
    <property type="evidence" value="ECO:0007669"/>
    <property type="project" value="TreeGrafter"/>
</dbReference>
<organism evidence="6 7">
    <name type="scientific">Candidatus Entotheonella gemina</name>
    <dbReference type="NCBI Taxonomy" id="1429439"/>
    <lineage>
        <taxon>Bacteria</taxon>
        <taxon>Pseudomonadati</taxon>
        <taxon>Nitrospinota/Tectimicrobiota group</taxon>
        <taxon>Candidatus Tectimicrobiota</taxon>
        <taxon>Candidatus Entotheonellia</taxon>
        <taxon>Candidatus Entotheonellales</taxon>
        <taxon>Candidatus Entotheonellaceae</taxon>
        <taxon>Candidatus Entotheonella</taxon>
    </lineage>
</organism>
<dbReference type="SUPFAM" id="SSF51679">
    <property type="entry name" value="Bacterial luciferase-like"/>
    <property type="match status" value="1"/>
</dbReference>
<dbReference type="HOGENOM" id="CLU_027853_3_2_7"/>
<sequence>MRIGMSLTSSYSRRDDSKQLMDNLIARVELMAELGFDSLSLGDHHITHDHYFQVLPTMCRMSAHSGNMQLIPLFLLPFYQPILLAEQIAVLDVMSGGRTSMICCLGYQPEAHDAFQTPQTVRVSRFVETFEIVRRLCAEDEVTYQGKHYAFESVTISPKPLQQPFPMWIGANADPAIRRAARLADAWVISPGWTPGMVEEKLRLYREVLAAQGRQDQVAEVILRRDIHLSASREQARSEASQLFERGYRGFDAEAMDTSLIVDNPDGCIRYLEAMQRMGMTHILFRCAMRDQAAALQTIRLIGTEVIPHLKSN</sequence>
<dbReference type="InterPro" id="IPR011251">
    <property type="entry name" value="Luciferase-like_dom"/>
</dbReference>
<keyword evidence="3" id="KW-0560">Oxidoreductase</keyword>
<keyword evidence="1" id="KW-0285">Flavoprotein</keyword>
<evidence type="ECO:0000313" key="7">
    <source>
        <dbReference type="Proteomes" id="UP000019140"/>
    </source>
</evidence>
<evidence type="ECO:0000313" key="6">
    <source>
        <dbReference type="EMBL" id="ETX05746.1"/>
    </source>
</evidence>
<reference evidence="6 7" key="1">
    <citation type="journal article" date="2014" name="Nature">
        <title>An environmental bacterial taxon with a large and distinct metabolic repertoire.</title>
        <authorList>
            <person name="Wilson M.C."/>
            <person name="Mori T."/>
            <person name="Ruckert C."/>
            <person name="Uria A.R."/>
            <person name="Helf M.J."/>
            <person name="Takada K."/>
            <person name="Gernert C."/>
            <person name="Steffens U.A."/>
            <person name="Heycke N."/>
            <person name="Schmitt S."/>
            <person name="Rinke C."/>
            <person name="Helfrich E.J."/>
            <person name="Brachmann A.O."/>
            <person name="Gurgui C."/>
            <person name="Wakimoto T."/>
            <person name="Kracht M."/>
            <person name="Crusemann M."/>
            <person name="Hentschel U."/>
            <person name="Abe I."/>
            <person name="Matsunaga S."/>
            <person name="Kalinowski J."/>
            <person name="Takeyama H."/>
            <person name="Piel J."/>
        </authorList>
    </citation>
    <scope>NUCLEOTIDE SEQUENCE [LARGE SCALE GENOMIC DNA]</scope>
    <source>
        <strain evidence="7">TSY2</strain>
    </source>
</reference>
<accession>W4M744</accession>
<dbReference type="InterPro" id="IPR050172">
    <property type="entry name" value="SsuD_RutA_monooxygenase"/>
</dbReference>
<dbReference type="InterPro" id="IPR036661">
    <property type="entry name" value="Luciferase-like_sf"/>
</dbReference>
<dbReference type="PANTHER" id="PTHR42847">
    <property type="entry name" value="ALKANESULFONATE MONOOXYGENASE"/>
    <property type="match status" value="1"/>
</dbReference>
<name>W4M744_9BACT</name>
<dbReference type="AlphaFoldDB" id="W4M744"/>
<keyword evidence="7" id="KW-1185">Reference proteome</keyword>
<keyword evidence="2" id="KW-0288">FMN</keyword>
<feature type="non-terminal residue" evidence="6">
    <location>
        <position position="313"/>
    </location>
</feature>
<evidence type="ECO:0000256" key="2">
    <source>
        <dbReference type="ARBA" id="ARBA00022643"/>
    </source>
</evidence>
<protein>
    <recommendedName>
        <fullName evidence="5">Luciferase-like domain-containing protein</fullName>
    </recommendedName>
</protein>
<dbReference type="Pfam" id="PF00296">
    <property type="entry name" value="Bac_luciferase"/>
    <property type="match status" value="1"/>
</dbReference>
<proteinExistence type="predicted"/>
<feature type="domain" description="Luciferase-like" evidence="5">
    <location>
        <begin position="1"/>
        <end position="247"/>
    </location>
</feature>
<comment type="caution">
    <text evidence="6">The sequence shown here is derived from an EMBL/GenBank/DDBJ whole genome shotgun (WGS) entry which is preliminary data.</text>
</comment>
<evidence type="ECO:0000259" key="5">
    <source>
        <dbReference type="Pfam" id="PF00296"/>
    </source>
</evidence>
<dbReference type="GO" id="GO:0046306">
    <property type="term" value="P:alkanesulfonate catabolic process"/>
    <property type="evidence" value="ECO:0007669"/>
    <property type="project" value="TreeGrafter"/>
</dbReference>
<keyword evidence="4" id="KW-0503">Monooxygenase</keyword>
<dbReference type="Proteomes" id="UP000019140">
    <property type="component" value="Unassembled WGS sequence"/>
</dbReference>
<dbReference type="Gene3D" id="3.20.20.30">
    <property type="entry name" value="Luciferase-like domain"/>
    <property type="match status" value="1"/>
</dbReference>
<evidence type="ECO:0000256" key="4">
    <source>
        <dbReference type="ARBA" id="ARBA00023033"/>
    </source>
</evidence>